<evidence type="ECO:0000256" key="7">
    <source>
        <dbReference type="SAM" id="Phobius"/>
    </source>
</evidence>
<feature type="transmembrane region" description="Helical" evidence="7">
    <location>
        <begin position="320"/>
        <end position="339"/>
    </location>
</feature>
<dbReference type="AlphaFoldDB" id="A0AAF0CMG4"/>
<evidence type="ECO:0000256" key="6">
    <source>
        <dbReference type="ARBA" id="ARBA00023136"/>
    </source>
</evidence>
<sequence length="441" mass="46687">MDTLVPIFRGVIGILGFTAIAYAFSSNRRAIDWKLVGTGTILQIFVALVVLKVGPVRTLFEIIGQGFVKVIDFTNAGTGLLFGWFLNIAPGNVDGLPFTNGGPVFVVTILPSIIFFAALTAMLYYLGVLQRVVYVFAWFMSKTMKLGGAESMSASANVFVGQTEAPLLIKPYLDKMTRSELLAIMVGGMATIAGGVMVIYISLLGGDDPAAQVQFATHLITKSVMSAPAALVIAKMLLPQTEEVNRDLQIPREKFGANILDAICVGTGDGIKLAINVGAMLIVFTALVAMINFGLGGLLGDYTGLNDVIASATGDQYTELSMQFVFGLIGAPIAWLMGIESGQLMMAGQLLGEKTVLNEFVAYFSMNNLYAAGELTDPRTRIILAYALAGFSNLVSIGIQIGGIGALAPERRADLAQLGWRALLGGSLACFIPASIAGMLI</sequence>
<keyword evidence="12" id="KW-1185">Reference proteome</keyword>
<feature type="domain" description="Nucleoside transporter/FeoB GTPase Gate" evidence="10">
    <location>
        <begin position="107"/>
        <end position="205"/>
    </location>
</feature>
<evidence type="ECO:0000256" key="4">
    <source>
        <dbReference type="ARBA" id="ARBA00022692"/>
    </source>
</evidence>
<dbReference type="InterPro" id="IPR002668">
    <property type="entry name" value="CNT_N_dom"/>
</dbReference>
<feature type="transmembrane region" description="Helical" evidence="7">
    <location>
        <begin position="277"/>
        <end position="300"/>
    </location>
</feature>
<feature type="domain" description="Concentrative nucleoside transporter N-terminal" evidence="8">
    <location>
        <begin position="12"/>
        <end position="83"/>
    </location>
</feature>
<dbReference type="EMBL" id="CP119075">
    <property type="protein sequence ID" value="WED63246.1"/>
    <property type="molecule type" value="Genomic_DNA"/>
</dbReference>
<evidence type="ECO:0000256" key="2">
    <source>
        <dbReference type="ARBA" id="ARBA00009033"/>
    </source>
</evidence>
<dbReference type="Proteomes" id="UP001218638">
    <property type="component" value="Chromosome"/>
</dbReference>
<keyword evidence="4 7" id="KW-0812">Transmembrane</keyword>
<keyword evidence="6 7" id="KW-0472">Membrane</keyword>
<dbReference type="InterPro" id="IPR011642">
    <property type="entry name" value="Gate_dom"/>
</dbReference>
<evidence type="ECO:0000259" key="8">
    <source>
        <dbReference type="Pfam" id="PF01773"/>
    </source>
</evidence>
<proteinExistence type="inferred from homology"/>
<dbReference type="KEGG" id="slom:PXH66_12990"/>
<accession>A0AAF0CMG4</accession>
<evidence type="ECO:0000259" key="9">
    <source>
        <dbReference type="Pfam" id="PF07662"/>
    </source>
</evidence>
<feature type="transmembrane region" description="Helical" evidence="7">
    <location>
        <begin position="6"/>
        <end position="24"/>
    </location>
</feature>
<feature type="transmembrane region" description="Helical" evidence="7">
    <location>
        <begin position="104"/>
        <end position="126"/>
    </location>
</feature>
<feature type="transmembrane region" description="Helical" evidence="7">
    <location>
        <begin position="181"/>
        <end position="203"/>
    </location>
</feature>
<evidence type="ECO:0000256" key="3">
    <source>
        <dbReference type="ARBA" id="ARBA00022475"/>
    </source>
</evidence>
<feature type="transmembrane region" description="Helical" evidence="7">
    <location>
        <begin position="383"/>
        <end position="408"/>
    </location>
</feature>
<protein>
    <submittedName>
        <fullName evidence="11">Nucleoside transporter C-terminal domain-containing protein</fullName>
    </submittedName>
</protein>
<evidence type="ECO:0000256" key="5">
    <source>
        <dbReference type="ARBA" id="ARBA00022989"/>
    </source>
</evidence>
<evidence type="ECO:0000256" key="1">
    <source>
        <dbReference type="ARBA" id="ARBA00004651"/>
    </source>
</evidence>
<organism evidence="11 12">
    <name type="scientific">Synoicihabitans lomoniglobus</name>
    <dbReference type="NCBI Taxonomy" id="2909285"/>
    <lineage>
        <taxon>Bacteria</taxon>
        <taxon>Pseudomonadati</taxon>
        <taxon>Verrucomicrobiota</taxon>
        <taxon>Opitutia</taxon>
        <taxon>Opitutales</taxon>
        <taxon>Opitutaceae</taxon>
        <taxon>Synoicihabitans</taxon>
    </lineage>
</organism>
<dbReference type="Pfam" id="PF07662">
    <property type="entry name" value="Nucleos_tra2_C"/>
    <property type="match status" value="1"/>
</dbReference>
<comment type="similarity">
    <text evidence="2">Belongs to the concentrative nucleoside transporter (CNT) (TC 2.A.41) family.</text>
</comment>
<evidence type="ECO:0000313" key="12">
    <source>
        <dbReference type="Proteomes" id="UP001218638"/>
    </source>
</evidence>
<dbReference type="Pfam" id="PF07670">
    <property type="entry name" value="Gate"/>
    <property type="match status" value="1"/>
</dbReference>
<name>A0AAF0CMG4_9BACT</name>
<dbReference type="PANTHER" id="PTHR10590">
    <property type="entry name" value="SODIUM/NUCLEOSIDE COTRANSPORTER"/>
    <property type="match status" value="1"/>
</dbReference>
<feature type="transmembrane region" description="Helical" evidence="7">
    <location>
        <begin position="420"/>
        <end position="440"/>
    </location>
</feature>
<dbReference type="GO" id="GO:0005886">
    <property type="term" value="C:plasma membrane"/>
    <property type="evidence" value="ECO:0007669"/>
    <property type="project" value="UniProtKB-SubCell"/>
</dbReference>
<evidence type="ECO:0000313" key="11">
    <source>
        <dbReference type="EMBL" id="WED63246.1"/>
    </source>
</evidence>
<reference evidence="11" key="1">
    <citation type="submission" date="2023-03" db="EMBL/GenBank/DDBJ databases">
        <title>Lomoglobus Profundus gen. nov., sp. nov., a novel member of the phylum Verrucomicrobia, isolated from deep-marine sediment of South China Sea.</title>
        <authorList>
            <person name="Ahmad T."/>
            <person name="Ishaq S.E."/>
            <person name="Wang F."/>
        </authorList>
    </citation>
    <scope>NUCLEOTIDE SEQUENCE</scope>
    <source>
        <strain evidence="11">LMO-M01</strain>
    </source>
</reference>
<evidence type="ECO:0000259" key="10">
    <source>
        <dbReference type="Pfam" id="PF07670"/>
    </source>
</evidence>
<dbReference type="PANTHER" id="PTHR10590:SF4">
    <property type="entry name" value="SOLUTE CARRIER FAMILY 28 MEMBER 3"/>
    <property type="match status" value="1"/>
</dbReference>
<dbReference type="Pfam" id="PF01773">
    <property type="entry name" value="Nucleos_tra2_N"/>
    <property type="match status" value="1"/>
</dbReference>
<gene>
    <name evidence="11" type="ORF">PXH66_12990</name>
</gene>
<dbReference type="RefSeq" id="WP_330928598.1">
    <property type="nucleotide sequence ID" value="NZ_CP119075.1"/>
</dbReference>
<feature type="transmembrane region" description="Helical" evidence="7">
    <location>
        <begin position="31"/>
        <end position="51"/>
    </location>
</feature>
<keyword evidence="5 7" id="KW-1133">Transmembrane helix</keyword>
<comment type="subcellular location">
    <subcellularLocation>
        <location evidence="1">Cell membrane</location>
        <topology evidence="1">Multi-pass membrane protein</topology>
    </subcellularLocation>
</comment>
<keyword evidence="3" id="KW-1003">Cell membrane</keyword>
<dbReference type="InterPro" id="IPR008276">
    <property type="entry name" value="C_nuclsd_transpt"/>
</dbReference>
<dbReference type="GO" id="GO:0005337">
    <property type="term" value="F:nucleoside transmembrane transporter activity"/>
    <property type="evidence" value="ECO:0007669"/>
    <property type="project" value="InterPro"/>
</dbReference>
<dbReference type="InterPro" id="IPR011657">
    <property type="entry name" value="CNT_C_dom"/>
</dbReference>
<dbReference type="GO" id="GO:0015293">
    <property type="term" value="F:symporter activity"/>
    <property type="evidence" value="ECO:0007669"/>
    <property type="project" value="TreeGrafter"/>
</dbReference>
<feature type="domain" description="Concentrative nucleoside transporter C-terminal" evidence="9">
    <location>
        <begin position="218"/>
        <end position="438"/>
    </location>
</feature>